<feature type="domain" description="T6SS Phospholipase effector Tle1-like catalytic" evidence="1">
    <location>
        <begin position="21"/>
        <end position="303"/>
    </location>
</feature>
<dbReference type="SUPFAM" id="SSF53474">
    <property type="entry name" value="alpha/beta-Hydrolases"/>
    <property type="match status" value="2"/>
</dbReference>
<dbReference type="InterPro" id="IPR029058">
    <property type="entry name" value="AB_hydrolase_fold"/>
</dbReference>
<dbReference type="AlphaFoldDB" id="A0A9W9DVE7"/>
<name>A0A9W9DVE7_9AGAR</name>
<dbReference type="Proteomes" id="UP001150266">
    <property type="component" value="Unassembled WGS sequence"/>
</dbReference>
<reference evidence="2" key="1">
    <citation type="submission" date="2022-08" db="EMBL/GenBank/DDBJ databases">
        <title>A Global Phylogenomic Analysis of the Shiitake Genus Lentinula.</title>
        <authorList>
            <consortium name="DOE Joint Genome Institute"/>
            <person name="Sierra-Patev S."/>
            <person name="Min B."/>
            <person name="Naranjo-Ortiz M."/>
            <person name="Looney B."/>
            <person name="Konkel Z."/>
            <person name="Slot J.C."/>
            <person name="Sakamoto Y."/>
            <person name="Steenwyk J.L."/>
            <person name="Rokas A."/>
            <person name="Carro J."/>
            <person name="Camarero S."/>
            <person name="Ferreira P."/>
            <person name="Molpeceres G."/>
            <person name="Ruiz-Duenas F.J."/>
            <person name="Serrano A."/>
            <person name="Henrissat B."/>
            <person name="Drula E."/>
            <person name="Hughes K.W."/>
            <person name="Mata J.L."/>
            <person name="Ishikawa N.K."/>
            <person name="Vargas-Isla R."/>
            <person name="Ushijima S."/>
            <person name="Smith C.A."/>
            <person name="Ahrendt S."/>
            <person name="Andreopoulos W."/>
            <person name="He G."/>
            <person name="Labutti K."/>
            <person name="Lipzen A."/>
            <person name="Ng V."/>
            <person name="Riley R."/>
            <person name="Sandor L."/>
            <person name="Barry K."/>
            <person name="Martinez A.T."/>
            <person name="Xiao Y."/>
            <person name="Gibbons J.G."/>
            <person name="Terashima K."/>
            <person name="Grigoriev I.V."/>
            <person name="Hibbett D.S."/>
        </authorList>
    </citation>
    <scope>NUCLEOTIDE SEQUENCE</scope>
    <source>
        <strain evidence="2">JLM2183</strain>
    </source>
</reference>
<comment type="caution">
    <text evidence="2">The sequence shown here is derived from an EMBL/GenBank/DDBJ whole genome shotgun (WGS) entry which is preliminary data.</text>
</comment>
<organism evidence="2 3">
    <name type="scientific">Lentinula aciculospora</name>
    <dbReference type="NCBI Taxonomy" id="153920"/>
    <lineage>
        <taxon>Eukaryota</taxon>
        <taxon>Fungi</taxon>
        <taxon>Dikarya</taxon>
        <taxon>Basidiomycota</taxon>
        <taxon>Agaricomycotina</taxon>
        <taxon>Agaricomycetes</taxon>
        <taxon>Agaricomycetidae</taxon>
        <taxon>Agaricales</taxon>
        <taxon>Marasmiineae</taxon>
        <taxon>Omphalotaceae</taxon>
        <taxon>Lentinula</taxon>
    </lineage>
</organism>
<evidence type="ECO:0000313" key="2">
    <source>
        <dbReference type="EMBL" id="KAJ4486078.1"/>
    </source>
</evidence>
<dbReference type="PANTHER" id="PTHR33840:SF1">
    <property type="entry name" value="TLE1 PHOSPHOLIPASE DOMAIN-CONTAINING PROTEIN"/>
    <property type="match status" value="1"/>
</dbReference>
<evidence type="ECO:0000313" key="3">
    <source>
        <dbReference type="Proteomes" id="UP001150266"/>
    </source>
</evidence>
<dbReference type="PANTHER" id="PTHR33840">
    <property type="match status" value="1"/>
</dbReference>
<accession>A0A9W9DVE7</accession>
<proteinExistence type="predicted"/>
<sequence>MTTPESLGTFTESSMNGRVKKRIIVCCDGTWQDGITTKDRLSYTNVLRLARTIEHEDFRTVPPTPQIVFYQSGIGSADNFYSEYVEGDLGFLEVLCDKVEEAYAFIAHNYYPGDEVFLFGFSRGAYTARMVAMFIGAIGILDRKDMDSFAGIFIAYQNLGKSTDEKEKQKLNAQLTPWNSPDSAGIRRAYAGDRKFSVKCLGVFDTVGTLGLPEELTMRSPKLKRLFGFPDRLLGPHIERAYQALALNETRADFTCAKFEQKEEGRRKGQILKQYWFTGCHSDIGGGYKRHDLADITLTWVVAHVSDVLAMDMKYLGGLLDPTAPWGTQKPHDPETGVFALSITSQRPLPTQTDDVTHEKIHPSVLHQKDLYPALAQDIRDHPEIIGTLLPLEEEVKQNWPYNPTVAAATLKSDVPDKGPGPHPLHEHRSFSGKFAHGIAKATSSVLHKVAGDDGKSN</sequence>
<dbReference type="OrthoDB" id="3057168at2759"/>
<dbReference type="Pfam" id="PF09994">
    <property type="entry name" value="T6SS_Tle1-like_cat"/>
    <property type="match status" value="1"/>
</dbReference>
<protein>
    <recommendedName>
        <fullName evidence="1">T6SS Phospholipase effector Tle1-like catalytic domain-containing protein</fullName>
    </recommendedName>
</protein>
<dbReference type="EMBL" id="JAOTPV010000003">
    <property type="protein sequence ID" value="KAJ4486078.1"/>
    <property type="molecule type" value="Genomic_DNA"/>
</dbReference>
<evidence type="ECO:0000259" key="1">
    <source>
        <dbReference type="Pfam" id="PF09994"/>
    </source>
</evidence>
<keyword evidence="3" id="KW-1185">Reference proteome</keyword>
<dbReference type="InterPro" id="IPR018712">
    <property type="entry name" value="Tle1-like_cat"/>
</dbReference>
<gene>
    <name evidence="2" type="ORF">J3R30DRAFT_3282369</name>
</gene>